<dbReference type="InterPro" id="IPR036152">
    <property type="entry name" value="Asp/glu_Ase-like_sf"/>
</dbReference>
<dbReference type="Gene3D" id="3.40.50.40">
    <property type="match status" value="1"/>
</dbReference>
<feature type="domain" description="Asparaginase/glutaminase C-terminal" evidence="4">
    <location>
        <begin position="194"/>
        <end position="307"/>
    </location>
</feature>
<dbReference type="InterPro" id="IPR006034">
    <property type="entry name" value="Asparaginase/glutaminase-like"/>
</dbReference>
<dbReference type="PROSITE" id="PS51732">
    <property type="entry name" value="ASN_GLN_ASE_3"/>
    <property type="match status" value="1"/>
</dbReference>
<feature type="active site" evidence="2">
    <location>
        <position position="84"/>
    </location>
</feature>
<dbReference type="InterPro" id="IPR037152">
    <property type="entry name" value="L-asparaginase_N_sf"/>
</dbReference>
<dbReference type="Pfam" id="PF00710">
    <property type="entry name" value="Asparaginase"/>
    <property type="match status" value="1"/>
</dbReference>
<dbReference type="InterPro" id="IPR040919">
    <property type="entry name" value="Asparaginase_C"/>
</dbReference>
<dbReference type="RefSeq" id="WP_097113293.1">
    <property type="nucleotide sequence ID" value="NZ_CP083931.1"/>
</dbReference>
<dbReference type="GO" id="GO:0004067">
    <property type="term" value="F:asparaginase activity"/>
    <property type="evidence" value="ECO:0007669"/>
    <property type="project" value="UniProtKB-UniRule"/>
</dbReference>
<dbReference type="PIRSF" id="PIRSF500176">
    <property type="entry name" value="L_ASNase"/>
    <property type="match status" value="1"/>
</dbReference>
<gene>
    <name evidence="5" type="ORF">SAMN02746062_00162</name>
</gene>
<dbReference type="PRINTS" id="PR00139">
    <property type="entry name" value="ASNGLNASE"/>
</dbReference>
<name>A0A286E2A1_9NEIS</name>
<feature type="binding site" evidence="1">
    <location>
        <begin position="84"/>
        <end position="85"/>
    </location>
    <ligand>
        <name>substrate</name>
    </ligand>
</feature>
<dbReference type="EMBL" id="OCNF01000001">
    <property type="protein sequence ID" value="SOD65023.1"/>
    <property type="molecule type" value="Genomic_DNA"/>
</dbReference>
<dbReference type="OrthoDB" id="9788068at2"/>
<keyword evidence="6" id="KW-1185">Reference proteome</keyword>
<evidence type="ECO:0000259" key="3">
    <source>
        <dbReference type="Pfam" id="PF00710"/>
    </source>
</evidence>
<dbReference type="PANTHER" id="PTHR11707">
    <property type="entry name" value="L-ASPARAGINASE"/>
    <property type="match status" value="1"/>
</dbReference>
<dbReference type="Proteomes" id="UP000219669">
    <property type="component" value="Unassembled WGS sequence"/>
</dbReference>
<dbReference type="InterPro" id="IPR027474">
    <property type="entry name" value="L-asparaginase_N"/>
</dbReference>
<proteinExistence type="predicted"/>
<dbReference type="SUPFAM" id="SSF53774">
    <property type="entry name" value="Glutaminase/Asparaginase"/>
    <property type="match status" value="1"/>
</dbReference>
<evidence type="ECO:0000313" key="6">
    <source>
        <dbReference type="Proteomes" id="UP000219669"/>
    </source>
</evidence>
<evidence type="ECO:0000256" key="1">
    <source>
        <dbReference type="PIRSR" id="PIRSR001220-2"/>
    </source>
</evidence>
<evidence type="ECO:0000259" key="4">
    <source>
        <dbReference type="Pfam" id="PF17763"/>
    </source>
</evidence>
<feature type="domain" description="L-asparaginase N-terminal" evidence="3">
    <location>
        <begin position="3"/>
        <end position="172"/>
    </location>
</feature>
<dbReference type="PROSITE" id="PS00917">
    <property type="entry name" value="ASN_GLN_ASE_2"/>
    <property type="match status" value="1"/>
</dbReference>
<organism evidence="5 6">
    <name type="scientific">Alysiella filiformis DSM 16848</name>
    <dbReference type="NCBI Taxonomy" id="1120981"/>
    <lineage>
        <taxon>Bacteria</taxon>
        <taxon>Pseudomonadati</taxon>
        <taxon>Pseudomonadota</taxon>
        <taxon>Betaproteobacteria</taxon>
        <taxon>Neisseriales</taxon>
        <taxon>Neisseriaceae</taxon>
        <taxon>Alysiella</taxon>
    </lineage>
</organism>
<dbReference type="Gene3D" id="3.40.50.1170">
    <property type="entry name" value="L-asparaginase, N-terminal domain"/>
    <property type="match status" value="1"/>
</dbReference>
<dbReference type="SMART" id="SM00870">
    <property type="entry name" value="Asparaginase"/>
    <property type="match status" value="1"/>
</dbReference>
<evidence type="ECO:0000313" key="5">
    <source>
        <dbReference type="EMBL" id="SOD65023.1"/>
    </source>
</evidence>
<feature type="binding site" evidence="1">
    <location>
        <position position="53"/>
    </location>
    <ligand>
        <name>substrate</name>
    </ligand>
</feature>
<dbReference type="AlphaFoldDB" id="A0A286E2A1"/>
<reference evidence="5 6" key="1">
    <citation type="submission" date="2017-09" db="EMBL/GenBank/DDBJ databases">
        <authorList>
            <person name="Ehlers B."/>
            <person name="Leendertz F.H."/>
        </authorList>
    </citation>
    <scope>NUCLEOTIDE SEQUENCE [LARGE SCALE GENOMIC DNA]</scope>
    <source>
        <strain evidence="5 6">DSM 16848</strain>
    </source>
</reference>
<dbReference type="InterPro" id="IPR027475">
    <property type="entry name" value="Asparaginase/glutaminase_AS2"/>
</dbReference>
<accession>A0A286E2A1</accession>
<dbReference type="Pfam" id="PF17763">
    <property type="entry name" value="Asparaginase_C"/>
    <property type="match status" value="1"/>
</dbReference>
<dbReference type="PANTHER" id="PTHR11707:SF28">
    <property type="entry name" value="60 KDA LYSOPHOSPHOLIPASE"/>
    <property type="match status" value="1"/>
</dbReference>
<dbReference type="InterPro" id="IPR027473">
    <property type="entry name" value="L-asparaginase_C"/>
</dbReference>
<protein>
    <submittedName>
        <fullName evidence="5">Asparaginase</fullName>
    </submittedName>
</protein>
<evidence type="ECO:0000256" key="2">
    <source>
        <dbReference type="PROSITE-ProRule" id="PRU10100"/>
    </source>
</evidence>
<dbReference type="PIRSF" id="PIRSF001220">
    <property type="entry name" value="L-ASNase_gatD"/>
    <property type="match status" value="1"/>
</dbReference>
<sequence>MKNIFVLYTGGSIGMTESPEGLQPDTAIVDTALAPFSGSLNFTWHVCQPLIDSSAVSPQHWAEWLDILQTELPKYDGVLVLHGTDTLAYTANVLALTLNTQGKPVILTGAQKPFGTPNSDAPLNLATAVNALQRDDVKEVLLSFNGDLFPAIGTTKCSTMVDAGFANHHFGTWQPEKAAPAFNHLPRRFDPDQRVGTFFLTPGIGVKAAAHTLQTFPLNAAILMTYGHGNAPADIELMGAIHQFTQNGKRHILNISQVPEGEAAAIYAQGSRLRASGAINGGKCNVETASALLRLAASNDWTVDDLQSELQRLRLI</sequence>